<dbReference type="PANTHER" id="PTHR22889">
    <property type="entry name" value="WD REPEAT-CONTAINING PROTEIN 89"/>
    <property type="match status" value="1"/>
</dbReference>
<dbReference type="InterPro" id="IPR039328">
    <property type="entry name" value="WDR89"/>
</dbReference>
<name>A0A058Z4I0_FONAL</name>
<evidence type="ECO:0000256" key="1">
    <source>
        <dbReference type="ARBA" id="ARBA00022574"/>
    </source>
</evidence>
<dbReference type="EMBL" id="KB932208">
    <property type="protein sequence ID" value="KCV68417.1"/>
    <property type="molecule type" value="Genomic_DNA"/>
</dbReference>
<evidence type="ECO:0000256" key="3">
    <source>
        <dbReference type="PROSITE-ProRule" id="PRU00221"/>
    </source>
</evidence>
<keyword evidence="2" id="KW-0677">Repeat</keyword>
<dbReference type="STRING" id="691883.A0A058Z4I0"/>
<sequence length="467" mass="46836">MDPFSIGEEAGPVAGPSTHGLLETAVPDARAGTYILDVRVAAGSARAGVLTSTETISLYDCAAPGGMGLATALHVPGAQGFRFGRAEAGAIEVAGSLAEAGAAGDAGVADAVADIPWLVFATAGTDGAVRMWDLRAPPSEGGRVCVAWRPGGVTAFDVAAGGHMLVTGSPVDMDLCSAPVCLWDVRMAAGGAPPKPMATFGESHTDEVTAIRCHPRAANVFLSCAEDGLVSAFVLNAGARSVEEESVECVLNTRQSPAMAEFARVPGPGGMAAGGAPLALAVTSHAETAGLWSVDTAALAVDWPDVRARARTAGAAVNSLIGFTHRTYVAPGEGGAAGAGGLLGPGLLLLGTEGDGTLAGLALDPTQPAGVRQVLRLAGGHEDHVRAVAWLGADRIITGGEDGRVCVWGGLPESPAAAAAAAAAPMSPQAEQRPAVVLAEQPAPAMSRRAPSSFASRPRPAPRRNPF</sequence>
<evidence type="ECO:0000256" key="4">
    <source>
        <dbReference type="SAM" id="MobiDB-lite"/>
    </source>
</evidence>
<protein>
    <submittedName>
        <fullName evidence="5">Uncharacterized protein</fullName>
    </submittedName>
</protein>
<dbReference type="PROSITE" id="PS50082">
    <property type="entry name" value="WD_REPEATS_2"/>
    <property type="match status" value="2"/>
</dbReference>
<dbReference type="Gene3D" id="2.130.10.10">
    <property type="entry name" value="YVTN repeat-like/Quinoprotein amine dehydrogenase"/>
    <property type="match status" value="1"/>
</dbReference>
<evidence type="ECO:0000313" key="5">
    <source>
        <dbReference type="EMBL" id="KCV68417.1"/>
    </source>
</evidence>
<gene>
    <name evidence="5" type="ORF">H696_04711</name>
</gene>
<dbReference type="eggNOG" id="KOG1188">
    <property type="taxonomic scope" value="Eukaryota"/>
</dbReference>
<reference evidence="5" key="1">
    <citation type="submission" date="2013-04" db="EMBL/GenBank/DDBJ databases">
        <title>The Genome Sequence of Fonticula alba ATCC 38817.</title>
        <authorList>
            <consortium name="The Broad Institute Genomics Platform"/>
            <person name="Russ C."/>
            <person name="Cuomo C."/>
            <person name="Burger G."/>
            <person name="Gray M.W."/>
            <person name="Holland P.W.H."/>
            <person name="King N."/>
            <person name="Lang F.B.F."/>
            <person name="Roger A.J."/>
            <person name="Ruiz-Trillo I."/>
            <person name="Brown M."/>
            <person name="Walker B."/>
            <person name="Young S."/>
            <person name="Zeng Q."/>
            <person name="Gargeya S."/>
            <person name="Fitzgerald M."/>
            <person name="Haas B."/>
            <person name="Abouelleil A."/>
            <person name="Allen A.W."/>
            <person name="Alvarado L."/>
            <person name="Arachchi H.M."/>
            <person name="Berlin A.M."/>
            <person name="Chapman S.B."/>
            <person name="Gainer-Dewar J."/>
            <person name="Goldberg J."/>
            <person name="Griggs A."/>
            <person name="Gujja S."/>
            <person name="Hansen M."/>
            <person name="Howarth C."/>
            <person name="Imamovic A."/>
            <person name="Ireland A."/>
            <person name="Larimer J."/>
            <person name="McCowan C."/>
            <person name="Murphy C."/>
            <person name="Pearson M."/>
            <person name="Poon T.W."/>
            <person name="Priest M."/>
            <person name="Roberts A."/>
            <person name="Saif S."/>
            <person name="Shea T."/>
            <person name="Sisk P."/>
            <person name="Sykes S."/>
            <person name="Wortman J."/>
            <person name="Nusbaum C."/>
            <person name="Birren B."/>
        </authorList>
    </citation>
    <scope>NUCLEOTIDE SEQUENCE [LARGE SCALE GENOMIC DNA]</scope>
    <source>
        <strain evidence="5">ATCC 38817</strain>
    </source>
</reference>
<dbReference type="SUPFAM" id="SSF50978">
    <property type="entry name" value="WD40 repeat-like"/>
    <property type="match status" value="1"/>
</dbReference>
<evidence type="ECO:0000313" key="6">
    <source>
        <dbReference type="Proteomes" id="UP000030693"/>
    </source>
</evidence>
<dbReference type="RefSeq" id="XP_009496849.1">
    <property type="nucleotide sequence ID" value="XM_009498574.1"/>
</dbReference>
<keyword evidence="6" id="KW-1185">Reference proteome</keyword>
<feature type="region of interest" description="Disordered" evidence="4">
    <location>
        <begin position="422"/>
        <end position="467"/>
    </location>
</feature>
<dbReference type="InterPro" id="IPR036322">
    <property type="entry name" value="WD40_repeat_dom_sf"/>
</dbReference>
<dbReference type="SMART" id="SM00320">
    <property type="entry name" value="WD40"/>
    <property type="match status" value="4"/>
</dbReference>
<feature type="repeat" description="WD" evidence="3">
    <location>
        <begin position="378"/>
        <end position="408"/>
    </location>
</feature>
<dbReference type="OrthoDB" id="25131at2759"/>
<keyword evidence="1 3" id="KW-0853">WD repeat</keyword>
<accession>A0A058Z4I0</accession>
<dbReference type="InterPro" id="IPR001680">
    <property type="entry name" value="WD40_rpt"/>
</dbReference>
<organism evidence="5">
    <name type="scientific">Fonticula alba</name>
    <name type="common">Slime mold</name>
    <dbReference type="NCBI Taxonomy" id="691883"/>
    <lineage>
        <taxon>Eukaryota</taxon>
        <taxon>Rotosphaerida</taxon>
        <taxon>Fonticulaceae</taxon>
        <taxon>Fonticula</taxon>
    </lineage>
</organism>
<dbReference type="Pfam" id="PF00400">
    <property type="entry name" value="WD40"/>
    <property type="match status" value="1"/>
</dbReference>
<feature type="repeat" description="WD" evidence="3">
    <location>
        <begin position="120"/>
        <end position="135"/>
    </location>
</feature>
<dbReference type="AlphaFoldDB" id="A0A058Z4I0"/>
<dbReference type="PANTHER" id="PTHR22889:SF0">
    <property type="entry name" value="WD REPEAT-CONTAINING PROTEIN 89"/>
    <property type="match status" value="1"/>
</dbReference>
<dbReference type="InterPro" id="IPR015943">
    <property type="entry name" value="WD40/YVTN_repeat-like_dom_sf"/>
</dbReference>
<dbReference type="GeneID" id="20529436"/>
<feature type="compositionally biased region" description="Low complexity" evidence="4">
    <location>
        <begin position="442"/>
        <end position="458"/>
    </location>
</feature>
<evidence type="ECO:0000256" key="2">
    <source>
        <dbReference type="ARBA" id="ARBA00022737"/>
    </source>
</evidence>
<dbReference type="Proteomes" id="UP000030693">
    <property type="component" value="Unassembled WGS sequence"/>
</dbReference>
<proteinExistence type="predicted"/>